<dbReference type="EMBL" id="CAJNNV010028708">
    <property type="protein sequence ID" value="CAE8625530.1"/>
    <property type="molecule type" value="Genomic_DNA"/>
</dbReference>
<dbReference type="EMBL" id="CAJNNW010009192">
    <property type="protein sequence ID" value="CAE8650783.1"/>
    <property type="molecule type" value="Genomic_DNA"/>
</dbReference>
<proteinExistence type="predicted"/>
<dbReference type="OrthoDB" id="420502at2759"/>
<organism evidence="1 3">
    <name type="scientific">Polarella glacialis</name>
    <name type="common">Dinoflagellate</name>
    <dbReference type="NCBI Taxonomy" id="89957"/>
    <lineage>
        <taxon>Eukaryota</taxon>
        <taxon>Sar</taxon>
        <taxon>Alveolata</taxon>
        <taxon>Dinophyceae</taxon>
        <taxon>Suessiales</taxon>
        <taxon>Suessiaceae</taxon>
        <taxon>Polarella</taxon>
    </lineage>
</organism>
<dbReference type="Proteomes" id="UP000654075">
    <property type="component" value="Unassembled WGS sequence"/>
</dbReference>
<protein>
    <submittedName>
        <fullName evidence="1">Uncharacterized protein</fullName>
    </submittedName>
</protein>
<gene>
    <name evidence="1" type="ORF">PGLA1383_LOCUS42526</name>
    <name evidence="2" type="ORF">PGLA2088_LOCUS8575</name>
</gene>
<name>A0A813GN68_POLGL</name>
<comment type="caution">
    <text evidence="1">The sequence shown here is derived from an EMBL/GenBank/DDBJ whole genome shotgun (WGS) entry which is preliminary data.</text>
</comment>
<evidence type="ECO:0000313" key="3">
    <source>
        <dbReference type="Proteomes" id="UP000654075"/>
    </source>
</evidence>
<keyword evidence="3" id="KW-1185">Reference proteome</keyword>
<evidence type="ECO:0000313" key="2">
    <source>
        <dbReference type="EMBL" id="CAE8650783.1"/>
    </source>
</evidence>
<dbReference type="Proteomes" id="UP000626109">
    <property type="component" value="Unassembled WGS sequence"/>
</dbReference>
<reference evidence="1" key="1">
    <citation type="submission" date="2021-02" db="EMBL/GenBank/DDBJ databases">
        <authorList>
            <person name="Dougan E. K."/>
            <person name="Rhodes N."/>
            <person name="Thang M."/>
            <person name="Chan C."/>
        </authorList>
    </citation>
    <scope>NUCLEOTIDE SEQUENCE</scope>
</reference>
<accession>A0A813GN68</accession>
<dbReference type="AlphaFoldDB" id="A0A813GN68"/>
<evidence type="ECO:0000313" key="1">
    <source>
        <dbReference type="EMBL" id="CAE8625530.1"/>
    </source>
</evidence>
<sequence>MSSYGDFLRLEHDLVHARTQEKVTFWVRERLQVKILDFIKKARADNRLASGVASKLYGCSNFFEQGVYGKIGRAGLNSIRDRQYDKLLSLTPAIAQAFEVLEAIVRERPVRAIHLAVPPVQRFVVASDAALEIPRHGAGGELEGVHHIAQLELLMVLVALASNPNRCGGRRGVWFIDNTAALMAMVRRRSDSADLDRLALMIHAAMFALEVWIYFEWVETKSNWSDGISRDAENDKWRVEN</sequence>